<proteinExistence type="predicted"/>
<organism evidence="1">
    <name type="scientific">uncultured Thiotrichaceae bacterium</name>
    <dbReference type="NCBI Taxonomy" id="298394"/>
    <lineage>
        <taxon>Bacteria</taxon>
        <taxon>Pseudomonadati</taxon>
        <taxon>Pseudomonadota</taxon>
        <taxon>Gammaproteobacteria</taxon>
        <taxon>Thiotrichales</taxon>
        <taxon>Thiotrichaceae</taxon>
        <taxon>environmental samples</taxon>
    </lineage>
</organism>
<sequence length="297" mass="33646">MACNRHSEYASHGEDLVMVQASHVGYDPEHNKCSNACGKISDTLEWYVNEYNFARHRILVDRHGEHCYLTIDSQYLLPNREQGLLLNLDKMIQQQGDGKIYPSSVTSTASTFLATTTFQKQMAHFFEMNQGPQPIGDALLPEYFSFTIGQYTGGSRQIEQNIVGVMPWIVTSEAPMLTAAQANTQAEFDRVSRSISQEPAYQNRNLLYISGLHLDMSPPEGQNVIVNKFIPWAAYIQMESGERYILEQDQLCKIFKTCKADNPDQLDFEKVIRAMENPGPAKALNRDIDLSKSKTYT</sequence>
<protein>
    <submittedName>
        <fullName evidence="1">Uncharacterized protein</fullName>
    </submittedName>
</protein>
<reference evidence="1" key="1">
    <citation type="submission" date="2020-01" db="EMBL/GenBank/DDBJ databases">
        <authorList>
            <person name="Meier V. D."/>
            <person name="Meier V D."/>
        </authorList>
    </citation>
    <scope>NUCLEOTIDE SEQUENCE</scope>
    <source>
        <strain evidence="1">HLG_WM_MAG_09</strain>
    </source>
</reference>
<gene>
    <name evidence="1" type="ORF">HELGO_WM15654</name>
</gene>
<accession>A0A6S6TUX4</accession>
<evidence type="ECO:0000313" key="1">
    <source>
        <dbReference type="EMBL" id="CAA6820530.1"/>
    </source>
</evidence>
<dbReference type="EMBL" id="CACVAT010000348">
    <property type="protein sequence ID" value="CAA6820530.1"/>
    <property type="molecule type" value="Genomic_DNA"/>
</dbReference>
<dbReference type="AlphaFoldDB" id="A0A6S6TUX4"/>
<name>A0A6S6TUX4_9GAMM</name>